<dbReference type="AlphaFoldDB" id="A0A1I6J8W1"/>
<dbReference type="SUPFAM" id="SSF49785">
    <property type="entry name" value="Galactose-binding domain-like"/>
    <property type="match status" value="1"/>
</dbReference>
<reference evidence="3 4" key="1">
    <citation type="submission" date="2016-10" db="EMBL/GenBank/DDBJ databases">
        <authorList>
            <person name="de Groot N.N."/>
        </authorList>
    </citation>
    <scope>NUCLEOTIDE SEQUENCE [LARGE SCALE GENOMIC DNA]</scope>
    <source>
        <strain evidence="3 4">743A</strain>
    </source>
</reference>
<keyword evidence="1" id="KW-0378">Hydrolase</keyword>
<keyword evidence="4" id="KW-1185">Reference proteome</keyword>
<dbReference type="Gene3D" id="2.60.120.260">
    <property type="entry name" value="Galactose-binding domain-like"/>
    <property type="match status" value="1"/>
</dbReference>
<dbReference type="InterPro" id="IPR008979">
    <property type="entry name" value="Galactose-bd-like_sf"/>
</dbReference>
<dbReference type="Pfam" id="PF22633">
    <property type="entry name" value="F5_F8_type_C_2"/>
    <property type="match status" value="1"/>
</dbReference>
<evidence type="ECO:0000259" key="2">
    <source>
        <dbReference type="PROSITE" id="PS50022"/>
    </source>
</evidence>
<dbReference type="GO" id="GO:0016798">
    <property type="term" value="F:hydrolase activity, acting on glycosyl bonds"/>
    <property type="evidence" value="ECO:0007669"/>
    <property type="project" value="UniProtKB-KW"/>
</dbReference>
<dbReference type="InterPro" id="IPR025883">
    <property type="entry name" value="Cadherin-like_domain"/>
</dbReference>
<evidence type="ECO:0000313" key="4">
    <source>
        <dbReference type="Proteomes" id="UP000199659"/>
    </source>
</evidence>
<keyword evidence="1" id="KW-0326">Glycosidase</keyword>
<dbReference type="Pfam" id="PF12733">
    <property type="entry name" value="Cadherin-like"/>
    <property type="match status" value="1"/>
</dbReference>
<sequence>MVNLLLGKPCTASSYVLPYEPARAVDGVSTSVDPTSRWLCNTLPGWMQVDLGKNYLVNRWVVRNMGNVMGWNTYPNGGYNMSDYKLQYMNTANGTWIDMDGVVSNTNAITDRTFPDQIVRYVRLYVTKGLNINPQLASCMEFEVYEHPSADLTSIQVAGGTLEPVFASNVTSYTVNLGYDTEEFALNPVAKDPNATVVMTVDGSVVHPNSCIEIEPGTSMAVTITVTAGNGSVQKVYTVNAVRASSPYLESLFTDPELSPSFSSKVYSYNLNAVGRSSIELIYIGSAADFTINGNIITTYPYSFDITTESSITIVTTSTYGVDSRTYKITLIK</sequence>
<organism evidence="3 4">
    <name type="scientific">Anaeromicropila populeti</name>
    <dbReference type="NCBI Taxonomy" id="37658"/>
    <lineage>
        <taxon>Bacteria</taxon>
        <taxon>Bacillati</taxon>
        <taxon>Bacillota</taxon>
        <taxon>Clostridia</taxon>
        <taxon>Lachnospirales</taxon>
        <taxon>Lachnospiraceae</taxon>
        <taxon>Anaeromicropila</taxon>
    </lineage>
</organism>
<feature type="domain" description="F5/8 type C" evidence="2">
    <location>
        <begin position="1"/>
        <end position="147"/>
    </location>
</feature>
<accession>A0A1I6J8W1</accession>
<evidence type="ECO:0000256" key="1">
    <source>
        <dbReference type="ARBA" id="ARBA00023295"/>
    </source>
</evidence>
<dbReference type="EMBL" id="FOYZ01000005">
    <property type="protein sequence ID" value="SFR75378.1"/>
    <property type="molecule type" value="Genomic_DNA"/>
</dbReference>
<dbReference type="InterPro" id="IPR000421">
    <property type="entry name" value="FA58C"/>
</dbReference>
<gene>
    <name evidence="3" type="ORF">SAMN05661086_01463</name>
</gene>
<name>A0A1I6J8W1_9FIRM</name>
<dbReference type="STRING" id="37658.SAMN05661086_01463"/>
<proteinExistence type="predicted"/>
<dbReference type="PROSITE" id="PS50022">
    <property type="entry name" value="FA58C_3"/>
    <property type="match status" value="1"/>
</dbReference>
<dbReference type="RefSeq" id="WP_092560039.1">
    <property type="nucleotide sequence ID" value="NZ_FOYZ01000005.1"/>
</dbReference>
<protein>
    <submittedName>
        <fullName evidence="3">Cadherin-like beta sandwich domain-containing protein</fullName>
    </submittedName>
</protein>
<dbReference type="OrthoDB" id="2020989at2"/>
<dbReference type="Proteomes" id="UP000199659">
    <property type="component" value="Unassembled WGS sequence"/>
</dbReference>
<evidence type="ECO:0000313" key="3">
    <source>
        <dbReference type="EMBL" id="SFR75378.1"/>
    </source>
</evidence>